<accession>A0A5B8XL39</accession>
<dbReference type="PROSITE" id="PS00108">
    <property type="entry name" value="PROTEIN_KINASE_ST"/>
    <property type="match status" value="1"/>
</dbReference>
<evidence type="ECO:0000256" key="1">
    <source>
        <dbReference type="ARBA" id="ARBA00022679"/>
    </source>
</evidence>
<keyword evidence="7" id="KW-1185">Reference proteome</keyword>
<evidence type="ECO:0000313" key="7">
    <source>
        <dbReference type="Proteomes" id="UP000321595"/>
    </source>
</evidence>
<dbReference type="KEGG" id="bbae:FRD01_04570"/>
<gene>
    <name evidence="6" type="ORF">FRD01_04570</name>
</gene>
<dbReference type="Gene3D" id="1.10.510.10">
    <property type="entry name" value="Transferase(Phosphotransferase) domain 1"/>
    <property type="match status" value="1"/>
</dbReference>
<proteinExistence type="predicted"/>
<dbReference type="OrthoDB" id="9801841at2"/>
<feature type="domain" description="Protein kinase" evidence="5">
    <location>
        <begin position="27"/>
        <end position="293"/>
    </location>
</feature>
<evidence type="ECO:0000313" key="6">
    <source>
        <dbReference type="EMBL" id="QED26532.1"/>
    </source>
</evidence>
<dbReference type="PANTHER" id="PTHR43289">
    <property type="entry name" value="MITOGEN-ACTIVATED PROTEIN KINASE KINASE KINASE 20-RELATED"/>
    <property type="match status" value="1"/>
</dbReference>
<evidence type="ECO:0000256" key="2">
    <source>
        <dbReference type="ARBA" id="ARBA00022741"/>
    </source>
</evidence>
<evidence type="ECO:0000259" key="5">
    <source>
        <dbReference type="PROSITE" id="PS50011"/>
    </source>
</evidence>
<dbReference type="InterPro" id="IPR000719">
    <property type="entry name" value="Prot_kinase_dom"/>
</dbReference>
<dbReference type="GO" id="GO:0005524">
    <property type="term" value="F:ATP binding"/>
    <property type="evidence" value="ECO:0007669"/>
    <property type="project" value="UniProtKB-KW"/>
</dbReference>
<dbReference type="SMART" id="SM00220">
    <property type="entry name" value="S_TKc"/>
    <property type="match status" value="1"/>
</dbReference>
<dbReference type="Pfam" id="PF00069">
    <property type="entry name" value="Pkinase"/>
    <property type="match status" value="1"/>
</dbReference>
<keyword evidence="4" id="KW-0067">ATP-binding</keyword>
<dbReference type="CDD" id="cd14014">
    <property type="entry name" value="STKc_PknB_like"/>
    <property type="match status" value="1"/>
</dbReference>
<keyword evidence="1" id="KW-0808">Transferase</keyword>
<dbReference type="RefSeq" id="WP_146958046.1">
    <property type="nucleotide sequence ID" value="NZ_CP042467.1"/>
</dbReference>
<dbReference type="InterPro" id="IPR011009">
    <property type="entry name" value="Kinase-like_dom_sf"/>
</dbReference>
<dbReference type="PROSITE" id="PS50011">
    <property type="entry name" value="PROTEIN_KINASE_DOM"/>
    <property type="match status" value="1"/>
</dbReference>
<dbReference type="GO" id="GO:0004674">
    <property type="term" value="F:protein serine/threonine kinase activity"/>
    <property type="evidence" value="ECO:0007669"/>
    <property type="project" value="UniProtKB-KW"/>
</dbReference>
<protein>
    <submittedName>
        <fullName evidence="6">Serine/threonine protein kinase</fullName>
    </submittedName>
</protein>
<name>A0A5B8XL39_9DELT</name>
<dbReference type="InterPro" id="IPR008271">
    <property type="entry name" value="Ser/Thr_kinase_AS"/>
</dbReference>
<reference evidence="6 7" key="1">
    <citation type="submission" date="2019-08" db="EMBL/GenBank/DDBJ databases">
        <authorList>
            <person name="Liang Q."/>
        </authorList>
    </citation>
    <scope>NUCLEOTIDE SEQUENCE [LARGE SCALE GENOMIC DNA]</scope>
    <source>
        <strain evidence="6 7">V1718</strain>
    </source>
</reference>
<evidence type="ECO:0000256" key="3">
    <source>
        <dbReference type="ARBA" id="ARBA00022777"/>
    </source>
</evidence>
<dbReference type="EMBL" id="CP042467">
    <property type="protein sequence ID" value="QED26532.1"/>
    <property type="molecule type" value="Genomic_DNA"/>
</dbReference>
<keyword evidence="6" id="KW-0723">Serine/threonine-protein kinase</keyword>
<organism evidence="6 7">
    <name type="scientific">Microvenator marinus</name>
    <dbReference type="NCBI Taxonomy" id="2600177"/>
    <lineage>
        <taxon>Bacteria</taxon>
        <taxon>Deltaproteobacteria</taxon>
        <taxon>Bradymonadales</taxon>
        <taxon>Microvenatoraceae</taxon>
        <taxon>Microvenator</taxon>
    </lineage>
</organism>
<keyword evidence="2" id="KW-0547">Nucleotide-binding</keyword>
<sequence length="369" mass="42246">MSESSIKRQPTSHPTPTLRYGDRLGDYLINGFAGTGATSFVYRARHESSFESVAIKVLHPHLLEDEVKRRRFLREAHMMMAMRHPNIVRFHEILELGDQLAFVMEYIEGRTLETWQKKYAAMADEETLTCLFMDILRGVGNAHRHGIVHRDLKPANVMITQAEDRLVAKIIDFGVARFADRPVEPEDKAKIVGTAAYISPEEVRNPELVGPSSDLYSIGVMMYETACGRRPFEGMPIKELMRAHSEVEPESPREVRPELTPHLERVILRTLSKTPDARFKDARELMVALERAMAGMEDLGVLEEGPTKEWGRVEDVLPSDPEEKRKALEFLLWLRHSMFFVMAFMMSSGYRGDSQDPHHLNRGGVEYFH</sequence>
<evidence type="ECO:0000256" key="4">
    <source>
        <dbReference type="ARBA" id="ARBA00022840"/>
    </source>
</evidence>
<dbReference type="AlphaFoldDB" id="A0A5B8XL39"/>
<keyword evidence="3 6" id="KW-0418">Kinase</keyword>
<dbReference type="SUPFAM" id="SSF56112">
    <property type="entry name" value="Protein kinase-like (PK-like)"/>
    <property type="match status" value="1"/>
</dbReference>
<dbReference type="PANTHER" id="PTHR43289:SF34">
    <property type="entry name" value="SERINE_THREONINE-PROTEIN KINASE YBDM-RELATED"/>
    <property type="match status" value="1"/>
</dbReference>
<dbReference type="Proteomes" id="UP000321595">
    <property type="component" value="Chromosome"/>
</dbReference>